<dbReference type="RefSeq" id="WP_188441498.1">
    <property type="nucleotide sequence ID" value="NZ_BMFD01000004.1"/>
</dbReference>
<organism evidence="1 2">
    <name type="scientific">Belliella aquatica</name>
    <dbReference type="NCBI Taxonomy" id="1323734"/>
    <lineage>
        <taxon>Bacteria</taxon>
        <taxon>Pseudomonadati</taxon>
        <taxon>Bacteroidota</taxon>
        <taxon>Cytophagia</taxon>
        <taxon>Cytophagales</taxon>
        <taxon>Cyclobacteriaceae</taxon>
        <taxon>Belliella</taxon>
    </lineage>
</organism>
<gene>
    <name evidence="1" type="ORF">GCM10010993_15840</name>
</gene>
<evidence type="ECO:0000313" key="1">
    <source>
        <dbReference type="EMBL" id="GGC37792.1"/>
    </source>
</evidence>
<dbReference type="Pfam" id="PF19265">
    <property type="entry name" value="DUF5908"/>
    <property type="match status" value="1"/>
</dbReference>
<sequence length="64" mass="7291">MAIHIKELIIRAICSDQKDQNVTQAPLKQNKEGAAEKLTYAQRKQIIDDCTAEVLHRLKSMNDL</sequence>
<dbReference type="Proteomes" id="UP000635885">
    <property type="component" value="Unassembled WGS sequence"/>
</dbReference>
<proteinExistence type="predicted"/>
<accession>A0ABQ1MBM7</accession>
<evidence type="ECO:0000313" key="2">
    <source>
        <dbReference type="Proteomes" id="UP000635885"/>
    </source>
</evidence>
<protein>
    <submittedName>
        <fullName evidence="1">Uncharacterized protein</fullName>
    </submittedName>
</protein>
<dbReference type="EMBL" id="BMFD01000004">
    <property type="protein sequence ID" value="GGC37792.1"/>
    <property type="molecule type" value="Genomic_DNA"/>
</dbReference>
<dbReference type="InterPro" id="IPR045459">
    <property type="entry name" value="DUF5908"/>
</dbReference>
<reference evidence="2" key="1">
    <citation type="journal article" date="2019" name="Int. J. Syst. Evol. Microbiol.">
        <title>The Global Catalogue of Microorganisms (GCM) 10K type strain sequencing project: providing services to taxonomists for standard genome sequencing and annotation.</title>
        <authorList>
            <consortium name="The Broad Institute Genomics Platform"/>
            <consortium name="The Broad Institute Genome Sequencing Center for Infectious Disease"/>
            <person name="Wu L."/>
            <person name="Ma J."/>
        </authorList>
    </citation>
    <scope>NUCLEOTIDE SEQUENCE [LARGE SCALE GENOMIC DNA]</scope>
    <source>
        <strain evidence="2">CGMCC 1.12479</strain>
    </source>
</reference>
<keyword evidence="2" id="KW-1185">Reference proteome</keyword>
<comment type="caution">
    <text evidence="1">The sequence shown here is derived from an EMBL/GenBank/DDBJ whole genome shotgun (WGS) entry which is preliminary data.</text>
</comment>
<name>A0ABQ1MBM7_9BACT</name>